<organism evidence="1 2">
    <name type="scientific">Pluteus cervinus</name>
    <dbReference type="NCBI Taxonomy" id="181527"/>
    <lineage>
        <taxon>Eukaryota</taxon>
        <taxon>Fungi</taxon>
        <taxon>Dikarya</taxon>
        <taxon>Basidiomycota</taxon>
        <taxon>Agaricomycotina</taxon>
        <taxon>Agaricomycetes</taxon>
        <taxon>Agaricomycetidae</taxon>
        <taxon>Agaricales</taxon>
        <taxon>Pluteineae</taxon>
        <taxon>Pluteaceae</taxon>
        <taxon>Pluteus</taxon>
    </lineage>
</organism>
<accession>A0ACD3AXC5</accession>
<keyword evidence="2" id="KW-1185">Reference proteome</keyword>
<feature type="non-terminal residue" evidence="1">
    <location>
        <position position="565"/>
    </location>
</feature>
<name>A0ACD3AXC5_9AGAR</name>
<evidence type="ECO:0000313" key="1">
    <source>
        <dbReference type="EMBL" id="TFK70271.1"/>
    </source>
</evidence>
<sequence length="565" mass="61230">MTFAVLRALHAIIGTAIDDIERVYAQYPASGSLPSTPYTSPKSPAVKFQTKDPYASPPPTPGATTAGSHFPLFSDSQTLDFPSLDEPYDPSSPSEVLTSDPMVTSAISRVVSAAGQLAACTQNPFLTLCDASMGYHLPSCLRLLEASHTVEILREAGKEGLHVSELSRRNGVERGKLAHILRLLCTHHILRELRPDVFALNRISSLIDSGKKVEEIRQFRSRPEAKYHDTDGIAAFVGLCTDELQKASAYLTEAYLLSPSPKTRSARDPTRAPFSYAFGWSLPQPPGSNANRFRLERFGKAMTGTCLWDTPGGVLSAFPWQALPRGSVVVDVGGGIGSTTMLLASAFASTSAPILPPSPSTEYGDFGLKFIIQDRGVVCEMGEKAWREQCPSLLDSGAVKFQGKCKERPIAPSYKLPVHDFFTAQPIRNAAVFFLRVILHDWPDSFAQRILLRLREAAKSDTKLVIADFVLPLACADDMGLADGTAEGETRIEGAESRLAPAPLLANLGKSSAIAYWMDLTMQVTFNGQERTLREVVALTASAGWKVTKVVHTAGSLFGYLIAEP</sequence>
<reference evidence="1 2" key="1">
    <citation type="journal article" date="2019" name="Nat. Ecol. Evol.">
        <title>Megaphylogeny resolves global patterns of mushroom evolution.</title>
        <authorList>
            <person name="Varga T."/>
            <person name="Krizsan K."/>
            <person name="Foldi C."/>
            <person name="Dima B."/>
            <person name="Sanchez-Garcia M."/>
            <person name="Sanchez-Ramirez S."/>
            <person name="Szollosi G.J."/>
            <person name="Szarkandi J.G."/>
            <person name="Papp V."/>
            <person name="Albert L."/>
            <person name="Andreopoulos W."/>
            <person name="Angelini C."/>
            <person name="Antonin V."/>
            <person name="Barry K.W."/>
            <person name="Bougher N.L."/>
            <person name="Buchanan P."/>
            <person name="Buyck B."/>
            <person name="Bense V."/>
            <person name="Catcheside P."/>
            <person name="Chovatia M."/>
            <person name="Cooper J."/>
            <person name="Damon W."/>
            <person name="Desjardin D."/>
            <person name="Finy P."/>
            <person name="Geml J."/>
            <person name="Haridas S."/>
            <person name="Hughes K."/>
            <person name="Justo A."/>
            <person name="Karasinski D."/>
            <person name="Kautmanova I."/>
            <person name="Kiss B."/>
            <person name="Kocsube S."/>
            <person name="Kotiranta H."/>
            <person name="LaButti K.M."/>
            <person name="Lechner B.E."/>
            <person name="Liimatainen K."/>
            <person name="Lipzen A."/>
            <person name="Lukacs Z."/>
            <person name="Mihaltcheva S."/>
            <person name="Morgado L.N."/>
            <person name="Niskanen T."/>
            <person name="Noordeloos M.E."/>
            <person name="Ohm R.A."/>
            <person name="Ortiz-Santana B."/>
            <person name="Ovrebo C."/>
            <person name="Racz N."/>
            <person name="Riley R."/>
            <person name="Savchenko A."/>
            <person name="Shiryaev A."/>
            <person name="Soop K."/>
            <person name="Spirin V."/>
            <person name="Szebenyi C."/>
            <person name="Tomsovsky M."/>
            <person name="Tulloss R.E."/>
            <person name="Uehling J."/>
            <person name="Grigoriev I.V."/>
            <person name="Vagvolgyi C."/>
            <person name="Papp T."/>
            <person name="Martin F.M."/>
            <person name="Miettinen O."/>
            <person name="Hibbett D.S."/>
            <person name="Nagy L.G."/>
        </authorList>
    </citation>
    <scope>NUCLEOTIDE SEQUENCE [LARGE SCALE GENOMIC DNA]</scope>
    <source>
        <strain evidence="1 2">NL-1719</strain>
    </source>
</reference>
<keyword evidence="1" id="KW-0808">Transferase</keyword>
<dbReference type="Proteomes" id="UP000308600">
    <property type="component" value="Unassembled WGS sequence"/>
</dbReference>
<dbReference type="EMBL" id="ML208316">
    <property type="protein sequence ID" value="TFK70271.1"/>
    <property type="molecule type" value="Genomic_DNA"/>
</dbReference>
<evidence type="ECO:0000313" key="2">
    <source>
        <dbReference type="Proteomes" id="UP000308600"/>
    </source>
</evidence>
<proteinExistence type="predicted"/>
<protein>
    <submittedName>
        <fullName evidence="1">S-adenosyl-L-methionine-dependent methyltransferase</fullName>
    </submittedName>
</protein>
<keyword evidence="1" id="KW-0489">Methyltransferase</keyword>
<gene>
    <name evidence="1" type="ORF">BDN72DRAFT_747344</name>
</gene>